<proteinExistence type="predicted"/>
<reference evidence="2 3" key="1">
    <citation type="journal article" date="2006" name="Nature">
        <title>Global trends of whole-genome duplications revealed by the ciliate Paramecium tetraurelia.</title>
        <authorList>
            <consortium name="Genoscope"/>
            <person name="Aury J.-M."/>
            <person name="Jaillon O."/>
            <person name="Duret L."/>
            <person name="Noel B."/>
            <person name="Jubin C."/>
            <person name="Porcel B.M."/>
            <person name="Segurens B."/>
            <person name="Daubin V."/>
            <person name="Anthouard V."/>
            <person name="Aiach N."/>
            <person name="Arnaiz O."/>
            <person name="Billaut A."/>
            <person name="Beisson J."/>
            <person name="Blanc I."/>
            <person name="Bouhouche K."/>
            <person name="Camara F."/>
            <person name="Duharcourt S."/>
            <person name="Guigo R."/>
            <person name="Gogendeau D."/>
            <person name="Katinka M."/>
            <person name="Keller A.-M."/>
            <person name="Kissmehl R."/>
            <person name="Klotz C."/>
            <person name="Koll F."/>
            <person name="Le Moue A."/>
            <person name="Lepere C."/>
            <person name="Malinsky S."/>
            <person name="Nowacki M."/>
            <person name="Nowak J.K."/>
            <person name="Plattner H."/>
            <person name="Poulain J."/>
            <person name="Ruiz F."/>
            <person name="Serrano V."/>
            <person name="Zagulski M."/>
            <person name="Dessen P."/>
            <person name="Betermier M."/>
            <person name="Weissenbach J."/>
            <person name="Scarpelli C."/>
            <person name="Schachter V."/>
            <person name="Sperling L."/>
            <person name="Meyer E."/>
            <person name="Cohen J."/>
            <person name="Wincker P."/>
        </authorList>
    </citation>
    <scope>NUCLEOTIDE SEQUENCE [LARGE SCALE GENOMIC DNA]</scope>
    <source>
        <strain evidence="2 3">Stock d4-2</strain>
    </source>
</reference>
<accession>A0DYP2</accession>
<dbReference type="OrthoDB" id="307943at2759"/>
<sequence>MSLLMDPKVFEVKDQNSMQQLLSFLSLEIQLDGQRYIFKDDQQLKKFERFRSLIDSINEIFPNFQMKIKPKLGFNTQNQNSSFKNDQDEICQKNLSTQINSDQSLTNNKGDQSSQKYCETPTDQGEPQLQQEQIQQKIQQADPKEPDVVYKNFETESSILTEVDNTQDYSIHAFGERISQIIDQSMNIYDDNIKIRHNEKTFTIQLKNGQILQIIEQLYLEKWNELIKQLHLTKQQMNCYKLQENTDQYYINQEIQTFIDSIQSVEIQFCFYSCYTMKEQQSMMNKYLLQRQVQIAQIGDEFYLVSREQSQQFLKELAHQIYENYRGYMFNFSSAKPYPNLISSNPILEKSRYLFYKKYLSQDVQQYCFNQYFNENFFFIEMNFSKIKEKRELVEKQTKEYIGGFLKNLLLLKFFIQTTQDIGLKVEKLFQLGIQDLNVKILFYKNNEDFILFGINEDILKLLCLLEEKVFKYEFKKFNVEVDKQNFLFKLKGDQLKIDLDAIKDLFQKFGFQQVDNKKLQFSTLQNRDYSLQSLVRILKYLCINREQNNNRMALQVLHQKFRNAIDKNDLQKELPLLKYINSNNIQQLQQQQQQQQQQTQVISLNIRADLQKFPISQTINLEPSFLDEIIQDNLYQEFLDKLVSNNQKIQFLKISQGKYQLQCFNDYVVTQFKQYFDKFQNVKLMLDKTSLSCFELSHYLKKEFKKRGIYWKVIGPESLQLITRNNESLKYAQDFKYYQGKKISMLSLKETNVNEKVEYYKLVLARTNYFKYKIQDFLKQILNQIKEIEFREEQEISSFCIIHSNFVNQGSQLNKYIEQIQNLIESKIFLELKTKPEYGKKILEKIIDLSDLYVSQKQEYSDYYITILGNKKNFQKIDSIFQRLQLPNEQVINLQVSFYIEQFIPYKNLVQKTQNRDRFKKFLEGNGYFVDDANIKWTIEIKQQLSKTMIFKNLTEWTNQDLMPNIRNNDLLHLEMVDLSQINSAQNNYLEIENSLLNFLEKDNNQYNKVEKRDFQILQQSGYIDNQGFQENQILPQELSQTKSISEISDQDSNLNLSSLGNQEYDILADFQKGVQQIDFPVDSQLAQILRANFQNLNILAFQPYVDQNYKEYFQRLTSDIVELYVVQKEDKVYEKQFSQKMLYWMKPKLAIEKFLTNPQQILIVFKANKLCKYVNYKCKERINLQEGNQVIPVYFLKRK</sequence>
<keyword evidence="3" id="KW-1185">Reference proteome</keyword>
<evidence type="ECO:0000313" key="2">
    <source>
        <dbReference type="EMBL" id="CAK88159.1"/>
    </source>
</evidence>
<dbReference type="OMA" id="CFELSHY"/>
<dbReference type="EMBL" id="CT868649">
    <property type="protein sequence ID" value="CAK88159.1"/>
    <property type="molecule type" value="Genomic_DNA"/>
</dbReference>
<evidence type="ECO:0000256" key="1">
    <source>
        <dbReference type="SAM" id="MobiDB-lite"/>
    </source>
</evidence>
<dbReference type="KEGG" id="ptm:GSPATT00003127001"/>
<organism evidence="2 3">
    <name type="scientific">Paramecium tetraurelia</name>
    <dbReference type="NCBI Taxonomy" id="5888"/>
    <lineage>
        <taxon>Eukaryota</taxon>
        <taxon>Sar</taxon>
        <taxon>Alveolata</taxon>
        <taxon>Ciliophora</taxon>
        <taxon>Intramacronucleata</taxon>
        <taxon>Oligohymenophorea</taxon>
        <taxon>Peniculida</taxon>
        <taxon>Parameciidae</taxon>
        <taxon>Paramecium</taxon>
    </lineage>
</organism>
<evidence type="ECO:0000313" key="3">
    <source>
        <dbReference type="Proteomes" id="UP000000600"/>
    </source>
</evidence>
<name>A0DYP2_PARTE</name>
<gene>
    <name evidence="2" type="ORF">GSPATT00003127001</name>
</gene>
<protein>
    <submittedName>
        <fullName evidence="2">Uncharacterized protein</fullName>
    </submittedName>
</protein>
<dbReference type="GeneID" id="5041341"/>
<dbReference type="HOGENOM" id="CLU_270801_0_0_1"/>
<dbReference type="InParanoid" id="A0DYP2"/>
<dbReference type="AlphaFoldDB" id="A0DYP2"/>
<feature type="compositionally biased region" description="Polar residues" evidence="1">
    <location>
        <begin position="98"/>
        <end position="123"/>
    </location>
</feature>
<feature type="region of interest" description="Disordered" evidence="1">
    <location>
        <begin position="98"/>
        <end position="145"/>
    </location>
</feature>
<dbReference type="RefSeq" id="XP_001455556.1">
    <property type="nucleotide sequence ID" value="XM_001455519.1"/>
</dbReference>
<feature type="compositionally biased region" description="Low complexity" evidence="1">
    <location>
        <begin position="124"/>
        <end position="140"/>
    </location>
</feature>
<dbReference type="Proteomes" id="UP000000600">
    <property type="component" value="Unassembled WGS sequence"/>
</dbReference>